<evidence type="ECO:0000256" key="1">
    <source>
        <dbReference type="ARBA" id="ARBA00023027"/>
    </source>
</evidence>
<sequence length="121" mass="13343">MKVVFWGGSSQSTPALGAWLGEQDIRRDMALILIGRSASRLSAVARACRILTDGKPIRIHSHLVDDPNIGSVLNGADLIVIQVRIGGYEGRSFDEHLPLPYITTRPFLVFCARFLVSRSPR</sequence>
<dbReference type="GO" id="GO:0005975">
    <property type="term" value="P:carbohydrate metabolic process"/>
    <property type="evidence" value="ECO:0007669"/>
    <property type="project" value="InterPro"/>
</dbReference>
<dbReference type="Gene3D" id="3.40.50.720">
    <property type="entry name" value="NAD(P)-binding Rossmann-like Domain"/>
    <property type="match status" value="1"/>
</dbReference>
<dbReference type="EMBL" id="CAADFL010000782">
    <property type="protein sequence ID" value="VFK21381.1"/>
    <property type="molecule type" value="Genomic_DNA"/>
</dbReference>
<dbReference type="SUPFAM" id="SSF51735">
    <property type="entry name" value="NAD(P)-binding Rossmann-fold domains"/>
    <property type="match status" value="1"/>
</dbReference>
<protein>
    <submittedName>
        <fullName evidence="2">6-phospho-beta-glucosidase</fullName>
    </submittedName>
</protein>
<gene>
    <name evidence="2" type="ORF">BECKFM1743A_GA0114220_102062</name>
    <name evidence="4" type="ORF">BECKFM1743B_GA0114221_107822</name>
    <name evidence="3" type="ORF">BECKFM1743C_GA0114222_109372</name>
</gene>
<dbReference type="GO" id="GO:0004553">
    <property type="term" value="F:hydrolase activity, hydrolyzing O-glycosyl compounds"/>
    <property type="evidence" value="ECO:0007669"/>
    <property type="project" value="InterPro"/>
</dbReference>
<evidence type="ECO:0000313" key="4">
    <source>
        <dbReference type="EMBL" id="VFK21381.1"/>
    </source>
</evidence>
<accession>A0A450SVI2</accession>
<dbReference type="AlphaFoldDB" id="A0A450SVI2"/>
<dbReference type="InterPro" id="IPR036291">
    <property type="entry name" value="NAD(P)-bd_dom_sf"/>
</dbReference>
<dbReference type="Pfam" id="PF02056">
    <property type="entry name" value="Glyco_hydro_4"/>
    <property type="match status" value="1"/>
</dbReference>
<dbReference type="EMBL" id="CAADEZ010000206">
    <property type="protein sequence ID" value="VFJ58004.1"/>
    <property type="molecule type" value="Genomic_DNA"/>
</dbReference>
<proteinExistence type="predicted"/>
<keyword evidence="1" id="KW-0520">NAD</keyword>
<reference evidence="2" key="1">
    <citation type="submission" date="2019-02" db="EMBL/GenBank/DDBJ databases">
        <authorList>
            <person name="Gruber-Vodicka R. H."/>
            <person name="Seah K. B. B."/>
        </authorList>
    </citation>
    <scope>NUCLEOTIDE SEQUENCE</scope>
    <source>
        <strain evidence="2">BECK_BZ163</strain>
        <strain evidence="4">BECK_BZ164</strain>
        <strain evidence="3">BECK_BZ165</strain>
    </source>
</reference>
<name>A0A450SVI2_9GAMM</name>
<organism evidence="2">
    <name type="scientific">Candidatus Kentrum sp. FM</name>
    <dbReference type="NCBI Taxonomy" id="2126340"/>
    <lineage>
        <taxon>Bacteria</taxon>
        <taxon>Pseudomonadati</taxon>
        <taxon>Pseudomonadota</taxon>
        <taxon>Gammaproteobacteria</taxon>
        <taxon>Candidatus Kentrum</taxon>
    </lineage>
</organism>
<dbReference type="EMBL" id="CAADFA010000937">
    <property type="protein sequence ID" value="VFJ76589.1"/>
    <property type="molecule type" value="Genomic_DNA"/>
</dbReference>
<dbReference type="InterPro" id="IPR001088">
    <property type="entry name" value="Glyco_hydro_4"/>
</dbReference>
<dbReference type="PRINTS" id="PR00732">
    <property type="entry name" value="GLHYDRLASE4"/>
</dbReference>
<evidence type="ECO:0000313" key="3">
    <source>
        <dbReference type="EMBL" id="VFJ76589.1"/>
    </source>
</evidence>
<evidence type="ECO:0000313" key="2">
    <source>
        <dbReference type="EMBL" id="VFJ58004.1"/>
    </source>
</evidence>